<feature type="transmembrane region" description="Helical" evidence="6">
    <location>
        <begin position="42"/>
        <end position="60"/>
    </location>
</feature>
<dbReference type="OrthoDB" id="5193244at2759"/>
<dbReference type="EMBL" id="JAEPRB010000533">
    <property type="protein sequence ID" value="KAG2215266.1"/>
    <property type="molecule type" value="Genomic_DNA"/>
</dbReference>
<name>A0A8H7RSW9_9FUNG</name>
<organism evidence="8 9">
    <name type="scientific">Circinella minor</name>
    <dbReference type="NCBI Taxonomy" id="1195481"/>
    <lineage>
        <taxon>Eukaryota</taxon>
        <taxon>Fungi</taxon>
        <taxon>Fungi incertae sedis</taxon>
        <taxon>Mucoromycota</taxon>
        <taxon>Mucoromycotina</taxon>
        <taxon>Mucoromycetes</taxon>
        <taxon>Mucorales</taxon>
        <taxon>Lichtheimiaceae</taxon>
        <taxon>Circinella</taxon>
    </lineage>
</organism>
<gene>
    <name evidence="8" type="ORF">INT45_003616</name>
</gene>
<dbReference type="Pfam" id="PF13396">
    <property type="entry name" value="PLDc_N"/>
    <property type="match status" value="1"/>
</dbReference>
<evidence type="ECO:0000256" key="3">
    <source>
        <dbReference type="ARBA" id="ARBA00022692"/>
    </source>
</evidence>
<accession>A0A8H7RSW9</accession>
<evidence type="ECO:0000256" key="4">
    <source>
        <dbReference type="ARBA" id="ARBA00022989"/>
    </source>
</evidence>
<keyword evidence="5 6" id="KW-0472">Membrane</keyword>
<proteinExistence type="predicted"/>
<protein>
    <recommendedName>
        <fullName evidence="7">Cardiolipin synthase N-terminal domain-containing protein</fullName>
    </recommendedName>
</protein>
<comment type="caution">
    <text evidence="8">The sequence shown here is derived from an EMBL/GenBank/DDBJ whole genome shotgun (WGS) entry which is preliminary data.</text>
</comment>
<evidence type="ECO:0000256" key="6">
    <source>
        <dbReference type="SAM" id="Phobius"/>
    </source>
</evidence>
<sequence length="74" mass="8309">MGHNTMLSTGGGIVGLLILIFDLIVIFEVFNSNRSISGKLGWSLLVFFFPVVGIILYFLFSNRDQHNSRYEVLA</sequence>
<reference evidence="8 9" key="1">
    <citation type="submission" date="2020-12" db="EMBL/GenBank/DDBJ databases">
        <title>Metabolic potential, ecology and presence of endohyphal bacteria is reflected in genomic diversity of Mucoromycotina.</title>
        <authorList>
            <person name="Muszewska A."/>
            <person name="Okrasinska A."/>
            <person name="Steczkiewicz K."/>
            <person name="Drgas O."/>
            <person name="Orlowska M."/>
            <person name="Perlinska-Lenart U."/>
            <person name="Aleksandrzak-Piekarczyk T."/>
            <person name="Szatraj K."/>
            <person name="Zielenkiewicz U."/>
            <person name="Pilsyk S."/>
            <person name="Malc E."/>
            <person name="Mieczkowski P."/>
            <person name="Kruszewska J.S."/>
            <person name="Biernat P."/>
            <person name="Pawlowska J."/>
        </authorList>
    </citation>
    <scope>NUCLEOTIDE SEQUENCE [LARGE SCALE GENOMIC DNA]</scope>
    <source>
        <strain evidence="8 9">CBS 142.35</strain>
    </source>
</reference>
<keyword evidence="3 6" id="KW-0812">Transmembrane</keyword>
<dbReference type="InterPro" id="IPR027379">
    <property type="entry name" value="CLS_N"/>
</dbReference>
<feature type="transmembrane region" description="Helical" evidence="6">
    <location>
        <begin position="12"/>
        <end position="30"/>
    </location>
</feature>
<evidence type="ECO:0000313" key="9">
    <source>
        <dbReference type="Proteomes" id="UP000646827"/>
    </source>
</evidence>
<dbReference type="Proteomes" id="UP000646827">
    <property type="component" value="Unassembled WGS sequence"/>
</dbReference>
<evidence type="ECO:0000256" key="1">
    <source>
        <dbReference type="ARBA" id="ARBA00004651"/>
    </source>
</evidence>
<feature type="domain" description="Cardiolipin synthase N-terminal" evidence="7">
    <location>
        <begin position="20"/>
        <end position="61"/>
    </location>
</feature>
<evidence type="ECO:0000313" key="8">
    <source>
        <dbReference type="EMBL" id="KAG2215266.1"/>
    </source>
</evidence>
<keyword evidence="4 6" id="KW-1133">Transmembrane helix</keyword>
<evidence type="ECO:0000256" key="2">
    <source>
        <dbReference type="ARBA" id="ARBA00022475"/>
    </source>
</evidence>
<dbReference type="AlphaFoldDB" id="A0A8H7RSW9"/>
<evidence type="ECO:0000259" key="7">
    <source>
        <dbReference type="Pfam" id="PF13396"/>
    </source>
</evidence>
<keyword evidence="9" id="KW-1185">Reference proteome</keyword>
<dbReference type="GO" id="GO:0005886">
    <property type="term" value="C:plasma membrane"/>
    <property type="evidence" value="ECO:0007669"/>
    <property type="project" value="UniProtKB-SubCell"/>
</dbReference>
<keyword evidence="2" id="KW-1003">Cell membrane</keyword>
<evidence type="ECO:0000256" key="5">
    <source>
        <dbReference type="ARBA" id="ARBA00023136"/>
    </source>
</evidence>
<comment type="subcellular location">
    <subcellularLocation>
        <location evidence="1">Cell membrane</location>
        <topology evidence="1">Multi-pass membrane protein</topology>
    </subcellularLocation>
</comment>